<gene>
    <name evidence="1" type="ORF">PACLA_8A036399</name>
</gene>
<keyword evidence="2" id="KW-1185">Reference proteome</keyword>
<evidence type="ECO:0000313" key="1">
    <source>
        <dbReference type="EMBL" id="CAB4004804.1"/>
    </source>
</evidence>
<feature type="non-terminal residue" evidence="1">
    <location>
        <position position="1"/>
    </location>
</feature>
<name>A0A7D9ID72_PARCT</name>
<accession>A0A7D9ID72</accession>
<comment type="caution">
    <text evidence="1">The sequence shown here is derived from an EMBL/GenBank/DDBJ whole genome shotgun (WGS) entry which is preliminary data.</text>
</comment>
<dbReference type="EMBL" id="CACRXK020005004">
    <property type="protein sequence ID" value="CAB4004804.1"/>
    <property type="molecule type" value="Genomic_DNA"/>
</dbReference>
<dbReference type="Pfam" id="PF20231">
    <property type="entry name" value="DUF6589"/>
    <property type="match status" value="1"/>
</dbReference>
<dbReference type="OrthoDB" id="5985206at2759"/>
<sequence>MSFKLPSFSKSKVSYQEFTKGLETFLWTDLSDTSEIGRDFKDAAREGNEEELLILHKQLLQHFKSMPGYNAYAIEMPISIIQLEAFLSQAESHQIMWAGTVNWKGGNSRNIEIRLLQENRNKDLKYLIKAMGANNTTNAIERASRAAGG</sequence>
<protein>
    <submittedName>
        <fullName evidence="1">Uncharacterized protein</fullName>
    </submittedName>
</protein>
<proteinExistence type="predicted"/>
<dbReference type="Proteomes" id="UP001152795">
    <property type="component" value="Unassembled WGS sequence"/>
</dbReference>
<evidence type="ECO:0000313" key="2">
    <source>
        <dbReference type="Proteomes" id="UP001152795"/>
    </source>
</evidence>
<reference evidence="1" key="1">
    <citation type="submission" date="2020-04" db="EMBL/GenBank/DDBJ databases">
        <authorList>
            <person name="Alioto T."/>
            <person name="Alioto T."/>
            <person name="Gomez Garrido J."/>
        </authorList>
    </citation>
    <scope>NUCLEOTIDE SEQUENCE</scope>
    <source>
        <strain evidence="1">A484AB</strain>
    </source>
</reference>
<dbReference type="InterPro" id="IPR046496">
    <property type="entry name" value="DUF6589"/>
</dbReference>
<dbReference type="AlphaFoldDB" id="A0A7D9ID72"/>
<organism evidence="1 2">
    <name type="scientific">Paramuricea clavata</name>
    <name type="common">Red gorgonian</name>
    <name type="synonym">Violescent sea-whip</name>
    <dbReference type="NCBI Taxonomy" id="317549"/>
    <lineage>
        <taxon>Eukaryota</taxon>
        <taxon>Metazoa</taxon>
        <taxon>Cnidaria</taxon>
        <taxon>Anthozoa</taxon>
        <taxon>Octocorallia</taxon>
        <taxon>Malacalcyonacea</taxon>
        <taxon>Plexauridae</taxon>
        <taxon>Paramuricea</taxon>
    </lineage>
</organism>